<dbReference type="PANTHER" id="PTHR48047:SF28">
    <property type="entry name" value="F11M15.8 PROTEIN"/>
    <property type="match status" value="1"/>
</dbReference>
<dbReference type="GO" id="GO:0035251">
    <property type="term" value="F:UDP-glucosyltransferase activity"/>
    <property type="evidence" value="ECO:0007669"/>
    <property type="project" value="TreeGrafter"/>
</dbReference>
<accession>A0AAP0D4S0</accession>
<evidence type="ECO:0008006" key="6">
    <source>
        <dbReference type="Google" id="ProtNLM"/>
    </source>
</evidence>
<name>A0AAP0D4S0_9ASTR</name>
<dbReference type="CDD" id="cd03784">
    <property type="entry name" value="GT1_Gtf-like"/>
    <property type="match status" value="1"/>
</dbReference>
<dbReference type="AlphaFoldDB" id="A0AAP0D4S0"/>
<gene>
    <name evidence="4" type="ORF">SSX86_016070</name>
</gene>
<organism evidence="4 5">
    <name type="scientific">Deinandra increscens subsp. villosa</name>
    <dbReference type="NCBI Taxonomy" id="3103831"/>
    <lineage>
        <taxon>Eukaryota</taxon>
        <taxon>Viridiplantae</taxon>
        <taxon>Streptophyta</taxon>
        <taxon>Embryophyta</taxon>
        <taxon>Tracheophyta</taxon>
        <taxon>Spermatophyta</taxon>
        <taxon>Magnoliopsida</taxon>
        <taxon>eudicotyledons</taxon>
        <taxon>Gunneridae</taxon>
        <taxon>Pentapetalae</taxon>
        <taxon>asterids</taxon>
        <taxon>campanulids</taxon>
        <taxon>Asterales</taxon>
        <taxon>Asteraceae</taxon>
        <taxon>Asteroideae</taxon>
        <taxon>Heliantheae alliance</taxon>
        <taxon>Madieae</taxon>
        <taxon>Madiinae</taxon>
        <taxon>Deinandra</taxon>
    </lineage>
</organism>
<dbReference type="FunFam" id="3.40.50.2000:FF:000056">
    <property type="entry name" value="Glycosyltransferase"/>
    <property type="match status" value="1"/>
</dbReference>
<comment type="function">
    <text evidence="3">May glycosylate diterpenes or flavonols in leaves.</text>
</comment>
<dbReference type="PANTHER" id="PTHR48047">
    <property type="entry name" value="GLYCOSYLTRANSFERASE"/>
    <property type="match status" value="1"/>
</dbReference>
<evidence type="ECO:0000313" key="5">
    <source>
        <dbReference type="Proteomes" id="UP001408789"/>
    </source>
</evidence>
<sequence>MPLISKISSHFSHLSFCNSTTTLTMASLDKNSHILVFPFPAQGHIIPLLDLTHHLATHGLTITILVTPKNLPILNPLLSSSPNIHPLVLPFPPHPSLPSGVENVKDIGNHGNLPIINSLSKLHDPIIQWFESHDNPPVAMISDFFLGWTHHLAKKLGIQSFCFFSSGAFLTAVIEYGCRNISWIRSQNNNMIVLHDLPNSPTFSWEHLPTLIRAYKESDPEWEFVLDGHIANASCSGWVVNTFDALESRYMEYLTKLLGDGRVFGVGPVSLLSGSDPMTRGQSEPGSELDVVRWLDGRLDGSVVYVCFGSQKFLTSDQMEGLANGLEDSGVHYVLVVKQEQGGLSRVGSGRGFVIKGWAPQVAILSHRAVGGFLSHCGWNSVLESILAGVMILAWPMEADQYVNARLLVEDHGVAVRVCEGPNTVPDSAELARKIAESMRGDKSEKLKAKEMKNKAIEALKEGGGSSMELDRFVKELSNLGHK</sequence>
<dbReference type="SUPFAM" id="SSF53756">
    <property type="entry name" value="UDP-Glycosyltransferase/glycogen phosphorylase"/>
    <property type="match status" value="1"/>
</dbReference>
<evidence type="ECO:0000256" key="2">
    <source>
        <dbReference type="ARBA" id="ARBA00022679"/>
    </source>
</evidence>
<evidence type="ECO:0000313" key="4">
    <source>
        <dbReference type="EMBL" id="KAK9064688.1"/>
    </source>
</evidence>
<dbReference type="EMBL" id="JBCNJP010000017">
    <property type="protein sequence ID" value="KAK9064688.1"/>
    <property type="molecule type" value="Genomic_DNA"/>
</dbReference>
<comment type="caution">
    <text evidence="4">The sequence shown here is derived from an EMBL/GenBank/DDBJ whole genome shotgun (WGS) entry which is preliminary data.</text>
</comment>
<keyword evidence="2" id="KW-0808">Transferase</keyword>
<dbReference type="Pfam" id="PF00201">
    <property type="entry name" value="UDPGT"/>
    <property type="match status" value="1"/>
</dbReference>
<dbReference type="InterPro" id="IPR002213">
    <property type="entry name" value="UDP_glucos_trans"/>
</dbReference>
<evidence type="ECO:0000256" key="3">
    <source>
        <dbReference type="ARBA" id="ARBA00053747"/>
    </source>
</evidence>
<proteinExistence type="inferred from homology"/>
<evidence type="ECO:0000256" key="1">
    <source>
        <dbReference type="ARBA" id="ARBA00009995"/>
    </source>
</evidence>
<keyword evidence="5" id="KW-1185">Reference proteome</keyword>
<protein>
    <recommendedName>
        <fullName evidence="6">Glycosyltransferase</fullName>
    </recommendedName>
</protein>
<dbReference type="Proteomes" id="UP001408789">
    <property type="component" value="Unassembled WGS sequence"/>
</dbReference>
<comment type="similarity">
    <text evidence="1">Belongs to the UDP-glycosyltransferase family.</text>
</comment>
<dbReference type="Gene3D" id="3.40.50.2000">
    <property type="entry name" value="Glycogen Phosphorylase B"/>
    <property type="match status" value="2"/>
</dbReference>
<reference evidence="4 5" key="1">
    <citation type="submission" date="2024-04" db="EMBL/GenBank/DDBJ databases">
        <title>The reference genome of an endangered Asteraceae, Deinandra increscens subsp. villosa, native to the Central Coast of California.</title>
        <authorList>
            <person name="Guilliams M."/>
            <person name="Hasenstab-Lehman K."/>
            <person name="Meyer R."/>
            <person name="Mcevoy S."/>
        </authorList>
    </citation>
    <scope>NUCLEOTIDE SEQUENCE [LARGE SCALE GENOMIC DNA]</scope>
    <source>
        <tissue evidence="4">Leaf</tissue>
    </source>
</reference>